<dbReference type="Proteomes" id="UP000285794">
    <property type="component" value="Unassembled WGS sequence"/>
</dbReference>
<dbReference type="Pfam" id="PF13237">
    <property type="entry name" value="Fer4_10"/>
    <property type="match status" value="1"/>
</dbReference>
<evidence type="ECO:0000256" key="4">
    <source>
        <dbReference type="ARBA" id="ARBA00022737"/>
    </source>
</evidence>
<evidence type="ECO:0000256" key="7">
    <source>
        <dbReference type="ARBA" id="ARBA00023014"/>
    </source>
</evidence>
<dbReference type="GO" id="GO:0051539">
    <property type="term" value="F:4 iron, 4 sulfur cluster binding"/>
    <property type="evidence" value="ECO:0007669"/>
    <property type="project" value="UniProtKB-KW"/>
</dbReference>
<dbReference type="PANTHER" id="PTHR30176">
    <property type="entry name" value="FERREDOXIN-TYPE PROTEIN NAPH"/>
    <property type="match status" value="1"/>
</dbReference>
<feature type="domain" description="4Fe-4S ferredoxin-type" evidence="9">
    <location>
        <begin position="231"/>
        <end position="260"/>
    </location>
</feature>
<dbReference type="Pfam" id="PF12801">
    <property type="entry name" value="Fer4_5"/>
    <property type="match status" value="2"/>
</dbReference>
<evidence type="ECO:0000256" key="5">
    <source>
        <dbReference type="ARBA" id="ARBA00022982"/>
    </source>
</evidence>
<sequence length="269" mass="29918">MRKYQFIIPRRVVQLSILLLFTGGNYFGWEFLRGNYSSAIIADVMNLSDPYALMQIIAAGFLASSSVLIGALVVFLIYVIIGGRMFCSWICPLNIITDLAFRLRKTFKIEAENKINISRSIRFYILGLSLLVSFVFGMAAFEIISPISMLHRAIVFGSGSGLAIVALVFLVDLLVLKAGWCGHICPLGAFYSIFGRQAIIKVKHNHENCTNCMACFDVCVEEQVLSIVGKKSDFIRSGACTNCGRCIEACDDNALKYVLKFDMKKETII</sequence>
<reference evidence="10 11" key="1">
    <citation type="submission" date="2018-07" db="EMBL/GenBank/DDBJ databases">
        <title>Draft genome sequence of Ancylomarina sp. M1P.</title>
        <authorList>
            <person name="Yadav S."/>
            <person name="Villanueva L."/>
            <person name="Damste J.S.S."/>
        </authorList>
    </citation>
    <scope>NUCLEOTIDE SEQUENCE [LARGE SCALE GENOMIC DNA]</scope>
    <source>
        <strain evidence="10 11">M1P</strain>
    </source>
</reference>
<evidence type="ECO:0000313" key="11">
    <source>
        <dbReference type="Proteomes" id="UP000285794"/>
    </source>
</evidence>
<dbReference type="NCBIfam" id="NF007013">
    <property type="entry name" value="PRK09477.1"/>
    <property type="match status" value="1"/>
</dbReference>
<comment type="caution">
    <text evidence="10">The sequence shown here is derived from an EMBL/GenBank/DDBJ whole genome shotgun (WGS) entry which is preliminary data.</text>
</comment>
<dbReference type="EMBL" id="QQWG01000014">
    <property type="protein sequence ID" value="RRG20269.1"/>
    <property type="molecule type" value="Genomic_DNA"/>
</dbReference>
<evidence type="ECO:0000259" key="9">
    <source>
        <dbReference type="PROSITE" id="PS51379"/>
    </source>
</evidence>
<dbReference type="GO" id="GO:0005886">
    <property type="term" value="C:plasma membrane"/>
    <property type="evidence" value="ECO:0007669"/>
    <property type="project" value="TreeGrafter"/>
</dbReference>
<dbReference type="InterPro" id="IPR017896">
    <property type="entry name" value="4Fe4S_Fe-S-bd"/>
</dbReference>
<keyword evidence="4" id="KW-0677">Repeat</keyword>
<accession>A0A425XYR6</accession>
<dbReference type="AlphaFoldDB" id="A0A425XYR6"/>
<evidence type="ECO:0000256" key="1">
    <source>
        <dbReference type="ARBA" id="ARBA00022448"/>
    </source>
</evidence>
<keyword evidence="8" id="KW-0472">Membrane</keyword>
<dbReference type="SUPFAM" id="SSF54862">
    <property type="entry name" value="4Fe-4S ferredoxins"/>
    <property type="match status" value="1"/>
</dbReference>
<feature type="domain" description="4Fe-4S ferredoxin-type" evidence="9">
    <location>
        <begin position="200"/>
        <end position="230"/>
    </location>
</feature>
<organism evidence="10 11">
    <name type="scientific">Ancylomarina euxinus</name>
    <dbReference type="NCBI Taxonomy" id="2283627"/>
    <lineage>
        <taxon>Bacteria</taxon>
        <taxon>Pseudomonadati</taxon>
        <taxon>Bacteroidota</taxon>
        <taxon>Bacteroidia</taxon>
        <taxon>Marinilabiliales</taxon>
        <taxon>Marinifilaceae</taxon>
        <taxon>Ancylomarina</taxon>
    </lineage>
</organism>
<dbReference type="InterPro" id="IPR011886">
    <property type="entry name" value="NapH_MauN"/>
</dbReference>
<keyword evidence="1" id="KW-0813">Transport</keyword>
<keyword evidence="11" id="KW-1185">Reference proteome</keyword>
<dbReference type="PROSITE" id="PS51379">
    <property type="entry name" value="4FE4S_FER_2"/>
    <property type="match status" value="2"/>
</dbReference>
<evidence type="ECO:0000256" key="2">
    <source>
        <dbReference type="ARBA" id="ARBA00022485"/>
    </source>
</evidence>
<dbReference type="GO" id="GO:0046872">
    <property type="term" value="F:metal ion binding"/>
    <property type="evidence" value="ECO:0007669"/>
    <property type="project" value="UniProtKB-KW"/>
</dbReference>
<keyword evidence="2" id="KW-0004">4Fe-4S</keyword>
<evidence type="ECO:0000256" key="6">
    <source>
        <dbReference type="ARBA" id="ARBA00023004"/>
    </source>
</evidence>
<keyword evidence="7" id="KW-0411">Iron-sulfur</keyword>
<keyword evidence="8" id="KW-0812">Transmembrane</keyword>
<protein>
    <submittedName>
        <fullName evidence="10">Quinol dehydrogenase ferredoxin subunit NapH</fullName>
    </submittedName>
</protein>
<feature type="transmembrane region" description="Helical" evidence="8">
    <location>
        <begin position="52"/>
        <end position="81"/>
    </location>
</feature>
<dbReference type="InterPro" id="IPR051684">
    <property type="entry name" value="Electron_Trans/Redox"/>
</dbReference>
<dbReference type="PANTHER" id="PTHR30176:SF3">
    <property type="entry name" value="FERREDOXIN-TYPE PROTEIN NAPH"/>
    <property type="match status" value="1"/>
</dbReference>
<feature type="transmembrane region" description="Helical" evidence="8">
    <location>
        <begin position="12"/>
        <end position="32"/>
    </location>
</feature>
<dbReference type="Gene3D" id="3.30.70.20">
    <property type="match status" value="1"/>
</dbReference>
<keyword evidence="5" id="KW-0249">Electron transport</keyword>
<name>A0A425XYR6_9BACT</name>
<keyword evidence="8" id="KW-1133">Transmembrane helix</keyword>
<feature type="transmembrane region" description="Helical" evidence="8">
    <location>
        <begin position="153"/>
        <end position="176"/>
    </location>
</feature>
<evidence type="ECO:0000256" key="3">
    <source>
        <dbReference type="ARBA" id="ARBA00022723"/>
    </source>
</evidence>
<keyword evidence="3" id="KW-0479">Metal-binding</keyword>
<gene>
    <name evidence="10" type="ORF">DWB61_13040</name>
</gene>
<keyword evidence="6" id="KW-0408">Iron</keyword>
<proteinExistence type="predicted"/>
<dbReference type="OrthoDB" id="9810688at2"/>
<dbReference type="NCBIfam" id="TIGR02163">
    <property type="entry name" value="napH"/>
    <property type="match status" value="1"/>
</dbReference>
<evidence type="ECO:0000313" key="10">
    <source>
        <dbReference type="EMBL" id="RRG20269.1"/>
    </source>
</evidence>
<feature type="transmembrane region" description="Helical" evidence="8">
    <location>
        <begin position="123"/>
        <end position="141"/>
    </location>
</feature>
<evidence type="ECO:0000256" key="8">
    <source>
        <dbReference type="SAM" id="Phobius"/>
    </source>
</evidence>